<comment type="caution">
    <text evidence="2">The sequence shown here is derived from an EMBL/GenBank/DDBJ whole genome shotgun (WGS) entry which is preliminary data.</text>
</comment>
<accession>A0A5J4ND61</accession>
<sequence length="483" mass="54299">MFTPSDKSGDREEYHKLMKRFPTVTPSNIPDVSIVTEEHAESDNPRRSPPKVKLVGDEFQHKPSLGIIQLSKNQWSSPLHMVPRTKRFETLSRLSCAKQIHRTMQMSLPQIHHFAATFVAKQYLSTLTSAAPTTIFRLNSLRDTFEVVETLKQLNVLGKRLFLLDVTSLFTNIPLNETIEFPVQLTWPMLNSGTANNDSKCLFGEPSIEFLGHVIDSNRTVPATDKLVTSLDYRTPTPVKHLQQLLSRIIIYRRIVPDSVSLIPPLTNFSSPTDSKFATDCHVAEAFAGIKTTLANATMLNHSQGVPQLSLSTGTSNFVIGDVLHQHINGSAHPLRFFSKKFQTSETRHNTSDRKLLTTYLFIKHFQYLLKRRPSASEAINETDGTLIYNKSRRVERWMEHFEGQFNWPPASSALPPQTGNVVSSSVQLEPPTEVRNCTAALKRNKAAGPGDLVPSHFKEGGEALVEALTHLFRLVDDWELTP</sequence>
<dbReference type="EMBL" id="QNGE01003982">
    <property type="protein sequence ID" value="KAA3673370.1"/>
    <property type="molecule type" value="Genomic_DNA"/>
</dbReference>
<dbReference type="InterPro" id="IPR043502">
    <property type="entry name" value="DNA/RNA_pol_sf"/>
</dbReference>
<name>A0A5J4ND61_9TREM</name>
<gene>
    <name evidence="2" type="ORF">DEA37_0010779</name>
</gene>
<evidence type="ECO:0000259" key="1">
    <source>
        <dbReference type="Pfam" id="PF17919"/>
    </source>
</evidence>
<dbReference type="Gene3D" id="3.30.70.270">
    <property type="match status" value="1"/>
</dbReference>
<dbReference type="SUPFAM" id="SSF56672">
    <property type="entry name" value="DNA/RNA polymerases"/>
    <property type="match status" value="1"/>
</dbReference>
<dbReference type="Pfam" id="PF17919">
    <property type="entry name" value="RT_RNaseH_2"/>
    <property type="match status" value="1"/>
</dbReference>
<evidence type="ECO:0000313" key="2">
    <source>
        <dbReference type="EMBL" id="KAA3673370.1"/>
    </source>
</evidence>
<dbReference type="PANTHER" id="PTHR33064">
    <property type="entry name" value="POL PROTEIN"/>
    <property type="match status" value="1"/>
</dbReference>
<protein>
    <recommendedName>
        <fullName evidence="1">Reverse transcriptase/retrotransposon-derived protein RNase H-like domain-containing protein</fullName>
    </recommendedName>
</protein>
<dbReference type="PANTHER" id="PTHR33064:SF37">
    <property type="entry name" value="RIBONUCLEASE H"/>
    <property type="match status" value="1"/>
</dbReference>
<dbReference type="InterPro" id="IPR051320">
    <property type="entry name" value="Viral_Replic_Matur_Polypro"/>
</dbReference>
<organism evidence="2 3">
    <name type="scientific">Paragonimus westermani</name>
    <dbReference type="NCBI Taxonomy" id="34504"/>
    <lineage>
        <taxon>Eukaryota</taxon>
        <taxon>Metazoa</taxon>
        <taxon>Spiralia</taxon>
        <taxon>Lophotrochozoa</taxon>
        <taxon>Platyhelminthes</taxon>
        <taxon>Trematoda</taxon>
        <taxon>Digenea</taxon>
        <taxon>Plagiorchiida</taxon>
        <taxon>Troglotremata</taxon>
        <taxon>Troglotrematidae</taxon>
        <taxon>Paragonimus</taxon>
    </lineage>
</organism>
<keyword evidence="3" id="KW-1185">Reference proteome</keyword>
<feature type="domain" description="Reverse transcriptase/retrotransposon-derived protein RNase H-like" evidence="1">
    <location>
        <begin position="285"/>
        <end position="373"/>
    </location>
</feature>
<dbReference type="InterPro" id="IPR043128">
    <property type="entry name" value="Rev_trsase/Diguanyl_cyclase"/>
</dbReference>
<evidence type="ECO:0000313" key="3">
    <source>
        <dbReference type="Proteomes" id="UP000324629"/>
    </source>
</evidence>
<dbReference type="AlphaFoldDB" id="A0A5J4ND61"/>
<dbReference type="Proteomes" id="UP000324629">
    <property type="component" value="Unassembled WGS sequence"/>
</dbReference>
<dbReference type="InterPro" id="IPR041577">
    <property type="entry name" value="RT_RNaseH_2"/>
</dbReference>
<reference evidence="2 3" key="1">
    <citation type="journal article" date="2019" name="Gigascience">
        <title>Whole-genome sequence of the oriental lung fluke Paragonimus westermani.</title>
        <authorList>
            <person name="Oey H."/>
            <person name="Zakrzewski M."/>
            <person name="Narain K."/>
            <person name="Devi K.R."/>
            <person name="Agatsuma T."/>
            <person name="Nawaratna S."/>
            <person name="Gobert G.N."/>
            <person name="Jones M.K."/>
            <person name="Ragan M.A."/>
            <person name="McManus D.P."/>
            <person name="Krause L."/>
        </authorList>
    </citation>
    <scope>NUCLEOTIDE SEQUENCE [LARGE SCALE GENOMIC DNA]</scope>
    <source>
        <strain evidence="2 3">IND2009</strain>
    </source>
</reference>
<proteinExistence type="predicted"/>